<keyword evidence="1" id="KW-0472">Membrane</keyword>
<reference evidence="3 4" key="1">
    <citation type="submission" date="2017-10" db="EMBL/GenBank/DDBJ databases">
        <title>Sequencing the genomes of 1000 actinobacteria strains.</title>
        <authorList>
            <person name="Klenk H.-P."/>
        </authorList>
    </citation>
    <scope>NUCLEOTIDE SEQUENCE [LARGE SCALE GENOMIC DNA]</scope>
    <source>
        <strain evidence="3 4">DSM 21574</strain>
    </source>
</reference>
<gene>
    <name evidence="3" type="ORF">ATL41_1927</name>
</gene>
<evidence type="ECO:0000259" key="2">
    <source>
        <dbReference type="Pfam" id="PF12158"/>
    </source>
</evidence>
<dbReference type="Pfam" id="PF12158">
    <property type="entry name" value="DUF3592"/>
    <property type="match status" value="1"/>
</dbReference>
<dbReference type="Proteomes" id="UP000221394">
    <property type="component" value="Unassembled WGS sequence"/>
</dbReference>
<proteinExistence type="predicted"/>
<evidence type="ECO:0000313" key="3">
    <source>
        <dbReference type="EMBL" id="PFG37176.1"/>
    </source>
</evidence>
<keyword evidence="4" id="KW-1185">Reference proteome</keyword>
<keyword evidence="1" id="KW-1133">Transmembrane helix</keyword>
<dbReference type="OrthoDB" id="4827223at2"/>
<organism evidence="3 4">
    <name type="scientific">Flavimobilis soli</name>
    <dbReference type="NCBI Taxonomy" id="442709"/>
    <lineage>
        <taxon>Bacteria</taxon>
        <taxon>Bacillati</taxon>
        <taxon>Actinomycetota</taxon>
        <taxon>Actinomycetes</taxon>
        <taxon>Micrococcales</taxon>
        <taxon>Jonesiaceae</taxon>
        <taxon>Flavimobilis</taxon>
    </lineage>
</organism>
<sequence>MIGAAGVWVVLGVLVWLALLVAAIVLLAKGARGRPKVARVAVEGRVVQRWQLGGNAHTIEFDYPLPDGTWRRARGRLPMIFKPYADGQPITVYVDPRNPDDVVVDPEKNGNSRMMFVGVVLLFIAVTIGGLGFAALAIVSQLPR</sequence>
<feature type="domain" description="DUF3592" evidence="2">
    <location>
        <begin position="43"/>
        <end position="107"/>
    </location>
</feature>
<dbReference type="EMBL" id="PDJH01000001">
    <property type="protein sequence ID" value="PFG37176.1"/>
    <property type="molecule type" value="Genomic_DNA"/>
</dbReference>
<accession>A0A2A9EEW6</accession>
<comment type="caution">
    <text evidence="3">The sequence shown here is derived from an EMBL/GenBank/DDBJ whole genome shotgun (WGS) entry which is preliminary data.</text>
</comment>
<protein>
    <submittedName>
        <fullName evidence="3">Uncharacterized protein DUF3592</fullName>
    </submittedName>
</protein>
<feature type="transmembrane region" description="Helical" evidence="1">
    <location>
        <begin position="116"/>
        <end position="139"/>
    </location>
</feature>
<evidence type="ECO:0000256" key="1">
    <source>
        <dbReference type="SAM" id="Phobius"/>
    </source>
</evidence>
<keyword evidence="1" id="KW-0812">Transmembrane</keyword>
<dbReference type="RefSeq" id="WP_098458262.1">
    <property type="nucleotide sequence ID" value="NZ_PDJH01000001.1"/>
</dbReference>
<evidence type="ECO:0000313" key="4">
    <source>
        <dbReference type="Proteomes" id="UP000221394"/>
    </source>
</evidence>
<name>A0A2A9EEW6_9MICO</name>
<dbReference type="InterPro" id="IPR021994">
    <property type="entry name" value="DUF3592"/>
</dbReference>
<feature type="transmembrane region" description="Helical" evidence="1">
    <location>
        <begin position="6"/>
        <end position="28"/>
    </location>
</feature>
<dbReference type="AlphaFoldDB" id="A0A2A9EEW6"/>